<keyword evidence="3" id="KW-0547">Nucleotide-binding</keyword>
<name>A0A2A7UUX8_COMTR</name>
<dbReference type="GeneID" id="80801208"/>
<evidence type="ECO:0000256" key="2">
    <source>
        <dbReference type="ARBA" id="ARBA00022475"/>
    </source>
</evidence>
<evidence type="ECO:0000259" key="8">
    <source>
        <dbReference type="PROSITE" id="PS50893"/>
    </source>
</evidence>
<dbReference type="NCBIfam" id="TIGR01189">
    <property type="entry name" value="ccmA"/>
    <property type="match status" value="1"/>
</dbReference>
<proteinExistence type="predicted"/>
<dbReference type="SMART" id="SM00382">
    <property type="entry name" value="AAA"/>
    <property type="match status" value="1"/>
</dbReference>
<evidence type="ECO:0000256" key="6">
    <source>
        <dbReference type="ARBA" id="ARBA00022967"/>
    </source>
</evidence>
<dbReference type="STRING" id="1219032.GCA_001515545_01426"/>
<dbReference type="PANTHER" id="PTHR43499">
    <property type="entry name" value="ABC TRANSPORTER I FAMILY MEMBER 1"/>
    <property type="match status" value="1"/>
</dbReference>
<dbReference type="InterPro" id="IPR005895">
    <property type="entry name" value="ABC_transptr_haem_export_CcmA"/>
</dbReference>
<evidence type="ECO:0000313" key="10">
    <source>
        <dbReference type="Proteomes" id="UP000220246"/>
    </source>
</evidence>
<keyword evidence="6" id="KW-1278">Translocase</keyword>
<dbReference type="AlphaFoldDB" id="A0A2A7UUX8"/>
<dbReference type="Gene3D" id="3.40.50.300">
    <property type="entry name" value="P-loop containing nucleotide triphosphate hydrolases"/>
    <property type="match status" value="1"/>
</dbReference>
<dbReference type="InterPro" id="IPR003439">
    <property type="entry name" value="ABC_transporter-like_ATP-bd"/>
</dbReference>
<evidence type="ECO:0000256" key="7">
    <source>
        <dbReference type="ARBA" id="ARBA00023136"/>
    </source>
</evidence>
<dbReference type="Proteomes" id="UP000220246">
    <property type="component" value="Unassembled WGS sequence"/>
</dbReference>
<keyword evidence="10" id="KW-1185">Reference proteome</keyword>
<dbReference type="PANTHER" id="PTHR43499:SF1">
    <property type="entry name" value="ABC TRANSPORTER I FAMILY MEMBER 1"/>
    <property type="match status" value="1"/>
</dbReference>
<dbReference type="GO" id="GO:0016887">
    <property type="term" value="F:ATP hydrolysis activity"/>
    <property type="evidence" value="ECO:0007669"/>
    <property type="project" value="InterPro"/>
</dbReference>
<dbReference type="EMBL" id="PDEA01000001">
    <property type="protein sequence ID" value="PEH89110.1"/>
    <property type="molecule type" value="Genomic_DNA"/>
</dbReference>
<dbReference type="NCBIfam" id="NF010061">
    <property type="entry name" value="PRK13538.1"/>
    <property type="match status" value="1"/>
</dbReference>
<dbReference type="SUPFAM" id="SSF52540">
    <property type="entry name" value="P-loop containing nucleoside triphosphate hydrolases"/>
    <property type="match status" value="1"/>
</dbReference>
<sequence>MAGDGAAAPDRPVSLAVSGLGCLRGGKVLFRDLGFVLERGQALVVNGANGAGKSSLLRSLAGLLPWRAGQLQWCGHTLKPTDAAYAQRLAYLGHHSGMSDTLTGLENLRFALTLAEVPWDTGQVQQVLQQLALQDMVSRPLGRLSQGQRRRLALARVWLSQRPLWLLDEPDNSLDGEGCQRLVQMLDQHLDAGGLAVVVCHRGLALPPQHTQTLSLSAAAERAPALVQEAVPC</sequence>
<evidence type="ECO:0000256" key="3">
    <source>
        <dbReference type="ARBA" id="ARBA00022741"/>
    </source>
</evidence>
<dbReference type="PROSITE" id="PS00211">
    <property type="entry name" value="ABC_TRANSPORTER_1"/>
    <property type="match status" value="1"/>
</dbReference>
<protein>
    <submittedName>
        <fullName evidence="9">Cytochrome c biogenesis heme-transporting ATPase CcmA</fullName>
    </submittedName>
</protein>
<dbReference type="PROSITE" id="PS50893">
    <property type="entry name" value="ABC_TRANSPORTER_2"/>
    <property type="match status" value="1"/>
</dbReference>
<comment type="caution">
    <text evidence="9">The sequence shown here is derived from an EMBL/GenBank/DDBJ whole genome shotgun (WGS) entry which is preliminary data.</text>
</comment>
<feature type="domain" description="ABC transporter" evidence="8">
    <location>
        <begin position="15"/>
        <end position="233"/>
    </location>
</feature>
<dbReference type="GO" id="GO:0017004">
    <property type="term" value="P:cytochrome complex assembly"/>
    <property type="evidence" value="ECO:0007669"/>
    <property type="project" value="UniProtKB-KW"/>
</dbReference>
<evidence type="ECO:0000256" key="4">
    <source>
        <dbReference type="ARBA" id="ARBA00022748"/>
    </source>
</evidence>
<dbReference type="Pfam" id="PF00005">
    <property type="entry name" value="ABC_tran"/>
    <property type="match status" value="1"/>
</dbReference>
<evidence type="ECO:0000256" key="1">
    <source>
        <dbReference type="ARBA" id="ARBA00022448"/>
    </source>
</evidence>
<keyword evidence="4" id="KW-0201">Cytochrome c-type biogenesis</keyword>
<evidence type="ECO:0000256" key="5">
    <source>
        <dbReference type="ARBA" id="ARBA00022840"/>
    </source>
</evidence>
<dbReference type="InterPro" id="IPR017871">
    <property type="entry name" value="ABC_transporter-like_CS"/>
</dbReference>
<dbReference type="GO" id="GO:0022857">
    <property type="term" value="F:transmembrane transporter activity"/>
    <property type="evidence" value="ECO:0007669"/>
    <property type="project" value="InterPro"/>
</dbReference>
<dbReference type="RefSeq" id="WP_083520373.1">
    <property type="nucleotide sequence ID" value="NZ_PDEA01000001.1"/>
</dbReference>
<dbReference type="GO" id="GO:0005524">
    <property type="term" value="F:ATP binding"/>
    <property type="evidence" value="ECO:0007669"/>
    <property type="project" value="UniProtKB-KW"/>
</dbReference>
<evidence type="ECO:0000313" key="9">
    <source>
        <dbReference type="EMBL" id="PEH89110.1"/>
    </source>
</evidence>
<keyword evidence="7" id="KW-0472">Membrane</keyword>
<dbReference type="InterPro" id="IPR027417">
    <property type="entry name" value="P-loop_NTPase"/>
</dbReference>
<keyword evidence="5" id="KW-0067">ATP-binding</keyword>
<dbReference type="OrthoDB" id="9800654at2"/>
<keyword evidence="1" id="KW-0813">Transport</keyword>
<gene>
    <name evidence="9" type="ORF">CRM82_11365</name>
</gene>
<dbReference type="InterPro" id="IPR003593">
    <property type="entry name" value="AAA+_ATPase"/>
</dbReference>
<accession>A0A2A7UUX8</accession>
<reference evidence="10" key="1">
    <citation type="submission" date="2017-09" db="EMBL/GenBank/DDBJ databases">
        <title>FDA dAtabase for Regulatory Grade micrObial Sequences (FDA-ARGOS): Supporting development and validation of Infectious Disease Dx tests.</title>
        <authorList>
            <person name="Minogue T."/>
            <person name="Wolcott M."/>
            <person name="Wasieloski L."/>
            <person name="Aguilar W."/>
            <person name="Moore D."/>
            <person name="Tallon L."/>
            <person name="Sadzewicz L."/>
            <person name="Ott S."/>
            <person name="Zhao X."/>
            <person name="Nagaraj S."/>
            <person name="Vavikolanu K."/>
            <person name="Aluvathingal J."/>
            <person name="Nadendla S."/>
            <person name="Sichtig H."/>
        </authorList>
    </citation>
    <scope>NUCLEOTIDE SEQUENCE [LARGE SCALE GENOMIC DNA]</scope>
    <source>
        <strain evidence="10">FDAARGOS_394</strain>
    </source>
</reference>
<organism evidence="9 10">
    <name type="scientific">Comamonas terrigena</name>
    <dbReference type="NCBI Taxonomy" id="32013"/>
    <lineage>
        <taxon>Bacteria</taxon>
        <taxon>Pseudomonadati</taxon>
        <taxon>Pseudomonadota</taxon>
        <taxon>Betaproteobacteria</taxon>
        <taxon>Burkholderiales</taxon>
        <taxon>Comamonadaceae</taxon>
        <taxon>Comamonas</taxon>
    </lineage>
</organism>
<keyword evidence="2" id="KW-1003">Cell membrane</keyword>